<gene>
    <name evidence="8" type="ORF">A2Y75_00280</name>
</gene>
<dbReference type="NCBIfam" id="NF004885">
    <property type="entry name" value="PRK06246.1"/>
    <property type="match status" value="1"/>
</dbReference>
<dbReference type="AlphaFoldDB" id="A0A1F2WQC9"/>
<evidence type="ECO:0000256" key="4">
    <source>
        <dbReference type="ARBA" id="ARBA00023004"/>
    </source>
</evidence>
<evidence type="ECO:0000256" key="6">
    <source>
        <dbReference type="ARBA" id="ARBA00023239"/>
    </source>
</evidence>
<keyword evidence="5" id="KW-0411">Iron-sulfur</keyword>
<sequence>MRVLAEEEISSTVTQLAGRASLDLPADVEDGLRSALEAESQPRARFALEMIIENARIAREKNLPLCQDTGFFHLFVSLGNATALPARFQAAADTGIKVATEKYYLRSSIISDPLSVRPDRGDNSPLLVHIDQCDLDSAARFTVLAKGGGSENTTGLHMLLPGEGSAGLKKAVLETVLAKGAWACPPLVVSIGVGADAAGCLELALKGLLRPLGERSERNHLADLEEDLLSQINATGIGASGLGGDITALDVHIEEAPTHIACLPVGIILCCHALRRASLEV</sequence>
<dbReference type="GO" id="GO:0051539">
    <property type="term" value="F:4 iron, 4 sulfur cluster binding"/>
    <property type="evidence" value="ECO:0007669"/>
    <property type="project" value="UniProtKB-KW"/>
</dbReference>
<protein>
    <recommendedName>
        <fullName evidence="7">Fe-S hydro-lyase tartrate dehydratase alpha-type catalytic domain-containing protein</fullName>
    </recommendedName>
</protein>
<dbReference type="Pfam" id="PF05681">
    <property type="entry name" value="Fumerase"/>
    <property type="match status" value="1"/>
</dbReference>
<dbReference type="GO" id="GO:0016829">
    <property type="term" value="F:lyase activity"/>
    <property type="evidence" value="ECO:0007669"/>
    <property type="project" value="UniProtKB-KW"/>
</dbReference>
<dbReference type="PANTHER" id="PTHR30389">
    <property type="entry name" value="FUMARATE HYDRATASE-RELATED"/>
    <property type="match status" value="1"/>
</dbReference>
<evidence type="ECO:0000256" key="5">
    <source>
        <dbReference type="ARBA" id="ARBA00023014"/>
    </source>
</evidence>
<dbReference type="GO" id="GO:0046872">
    <property type="term" value="F:metal ion binding"/>
    <property type="evidence" value="ECO:0007669"/>
    <property type="project" value="UniProtKB-KW"/>
</dbReference>
<evidence type="ECO:0000256" key="2">
    <source>
        <dbReference type="ARBA" id="ARBA00022485"/>
    </source>
</evidence>
<evidence type="ECO:0000313" key="9">
    <source>
        <dbReference type="Proteomes" id="UP000177876"/>
    </source>
</evidence>
<keyword evidence="4" id="KW-0408">Iron</keyword>
<evidence type="ECO:0000256" key="1">
    <source>
        <dbReference type="ARBA" id="ARBA00008876"/>
    </source>
</evidence>
<dbReference type="InterPro" id="IPR051208">
    <property type="entry name" value="Class-I_Fumarase/Tartrate_DH"/>
</dbReference>
<keyword evidence="2" id="KW-0004">4Fe-4S</keyword>
<accession>A0A1F2WQC9</accession>
<dbReference type="InterPro" id="IPR004646">
    <property type="entry name" value="Fe-S_hydro-lyase_TtdA-typ_cat"/>
</dbReference>
<comment type="caution">
    <text evidence="8">The sequence shown here is derived from an EMBL/GenBank/DDBJ whole genome shotgun (WGS) entry which is preliminary data.</text>
</comment>
<keyword evidence="3" id="KW-0479">Metal-binding</keyword>
<feature type="domain" description="Fe-S hydro-lyase tartrate dehydratase alpha-type catalytic" evidence="7">
    <location>
        <begin position="12"/>
        <end position="279"/>
    </location>
</feature>
<organism evidence="8 9">
    <name type="scientific">Candidatus Solincola sediminis</name>
    <dbReference type="NCBI Taxonomy" id="1797199"/>
    <lineage>
        <taxon>Bacteria</taxon>
        <taxon>Bacillati</taxon>
        <taxon>Actinomycetota</taxon>
        <taxon>Candidatus Geothermincolia</taxon>
        <taxon>Candidatus Geothermincolales</taxon>
        <taxon>Candidatus Geothermincolaceae</taxon>
        <taxon>Candidatus Solincola</taxon>
    </lineage>
</organism>
<dbReference type="EMBL" id="MELK01000019">
    <property type="protein sequence ID" value="OFW59051.1"/>
    <property type="molecule type" value="Genomic_DNA"/>
</dbReference>
<dbReference type="NCBIfam" id="TIGR00722">
    <property type="entry name" value="ttdA_fumA_fumB"/>
    <property type="match status" value="1"/>
</dbReference>
<reference evidence="8 9" key="1">
    <citation type="journal article" date="2016" name="Nat. Commun.">
        <title>Thousands of microbial genomes shed light on interconnected biogeochemical processes in an aquifer system.</title>
        <authorList>
            <person name="Anantharaman K."/>
            <person name="Brown C.T."/>
            <person name="Hug L.A."/>
            <person name="Sharon I."/>
            <person name="Castelle C.J."/>
            <person name="Probst A.J."/>
            <person name="Thomas B.C."/>
            <person name="Singh A."/>
            <person name="Wilkins M.J."/>
            <person name="Karaoz U."/>
            <person name="Brodie E.L."/>
            <person name="Williams K.H."/>
            <person name="Hubbard S.S."/>
            <person name="Banfield J.F."/>
        </authorList>
    </citation>
    <scope>NUCLEOTIDE SEQUENCE [LARGE SCALE GENOMIC DNA]</scope>
</reference>
<comment type="similarity">
    <text evidence="1">Belongs to the class-I fumarase family.</text>
</comment>
<evidence type="ECO:0000313" key="8">
    <source>
        <dbReference type="EMBL" id="OFW59051.1"/>
    </source>
</evidence>
<proteinExistence type="inferred from homology"/>
<dbReference type="PANTHER" id="PTHR30389:SF17">
    <property type="entry name" value="L(+)-TARTRATE DEHYDRATASE SUBUNIT ALPHA-RELATED"/>
    <property type="match status" value="1"/>
</dbReference>
<name>A0A1F2WQC9_9ACTN</name>
<dbReference type="STRING" id="1797197.A2Y75_00280"/>
<evidence type="ECO:0000256" key="3">
    <source>
        <dbReference type="ARBA" id="ARBA00022723"/>
    </source>
</evidence>
<evidence type="ECO:0000259" key="7">
    <source>
        <dbReference type="Pfam" id="PF05681"/>
    </source>
</evidence>
<keyword evidence="6" id="KW-0456">Lyase</keyword>
<dbReference type="Proteomes" id="UP000177876">
    <property type="component" value="Unassembled WGS sequence"/>
</dbReference>